<keyword evidence="3 7" id="KW-0689">Ribosomal protein</keyword>
<dbReference type="HAMAP" id="MF_01371_B">
    <property type="entry name" value="Ribosomal_uL30_B"/>
    <property type="match status" value="1"/>
</dbReference>
<name>A0A1W9S154_9BACT</name>
<feature type="domain" description="Large ribosomal subunit protein uL30-like ferredoxin-like fold" evidence="6">
    <location>
        <begin position="8"/>
        <end position="58"/>
    </location>
</feature>
<evidence type="ECO:0000256" key="1">
    <source>
        <dbReference type="ARBA" id="ARBA00007594"/>
    </source>
</evidence>
<accession>A0A1W9S154</accession>
<dbReference type="InterPro" id="IPR016082">
    <property type="entry name" value="Ribosomal_uL30_ferredoxin-like"/>
</dbReference>
<dbReference type="EMBL" id="NATQ01000057">
    <property type="protein sequence ID" value="OQX90415.1"/>
    <property type="molecule type" value="Genomic_DNA"/>
</dbReference>
<dbReference type="Proteomes" id="UP000192611">
    <property type="component" value="Unassembled WGS sequence"/>
</dbReference>
<reference evidence="8" key="1">
    <citation type="submission" date="2017-03" db="EMBL/GenBank/DDBJ databases">
        <title>Novel pathways for hydrocarbon cycling and metabolic interdependencies in hydrothermal sediment communities.</title>
        <authorList>
            <person name="Dombrowski N."/>
            <person name="Seitz K."/>
            <person name="Teske A."/>
            <person name="Baker B."/>
        </authorList>
    </citation>
    <scope>NUCLEOTIDE SEQUENCE [LARGE SCALE GENOMIC DNA]</scope>
</reference>
<dbReference type="InterPro" id="IPR005996">
    <property type="entry name" value="Ribosomal_uL30_bac-type"/>
</dbReference>
<organism evidence="7 8">
    <name type="scientific">Candidatus Coatesbacteria bacterium 4484_99</name>
    <dbReference type="NCBI Taxonomy" id="1970774"/>
    <lineage>
        <taxon>Bacteria</taxon>
        <taxon>Candidatus Coatesiibacteriota</taxon>
    </lineage>
</organism>
<evidence type="ECO:0000256" key="5">
    <source>
        <dbReference type="ARBA" id="ARBA00035492"/>
    </source>
</evidence>
<comment type="subunit">
    <text evidence="2">Part of the 50S ribosomal subunit.</text>
</comment>
<proteinExistence type="inferred from homology"/>
<evidence type="ECO:0000256" key="3">
    <source>
        <dbReference type="ARBA" id="ARBA00022980"/>
    </source>
</evidence>
<keyword evidence="4" id="KW-0687">Ribonucleoprotein</keyword>
<evidence type="ECO:0000256" key="2">
    <source>
        <dbReference type="ARBA" id="ARBA00011838"/>
    </source>
</evidence>
<gene>
    <name evidence="7" type="ORF">B6D57_03325</name>
</gene>
<dbReference type="NCBIfam" id="TIGR01308">
    <property type="entry name" value="rpmD_bact"/>
    <property type="match status" value="1"/>
</dbReference>
<protein>
    <recommendedName>
        <fullName evidence="5">50S ribosomal protein L30</fullName>
    </recommendedName>
</protein>
<comment type="similarity">
    <text evidence="1">Belongs to the universal ribosomal protein uL30 family.</text>
</comment>
<dbReference type="Gene3D" id="3.30.1390.20">
    <property type="entry name" value="Ribosomal protein L30, ferredoxin-like fold domain"/>
    <property type="match status" value="1"/>
</dbReference>
<evidence type="ECO:0000256" key="4">
    <source>
        <dbReference type="ARBA" id="ARBA00023274"/>
    </source>
</evidence>
<sequence>MTAKEKKIKVTLVRSLIGKKPKQRATARALGLTRRGKAVVHKATPSIVGMVRNISSMVKVEEVD</sequence>
<dbReference type="CDD" id="cd01658">
    <property type="entry name" value="Ribosomal_L30"/>
    <property type="match status" value="1"/>
</dbReference>
<evidence type="ECO:0000259" key="6">
    <source>
        <dbReference type="Pfam" id="PF00327"/>
    </source>
</evidence>
<dbReference type="GO" id="GO:0006412">
    <property type="term" value="P:translation"/>
    <property type="evidence" value="ECO:0007669"/>
    <property type="project" value="InterPro"/>
</dbReference>
<comment type="caution">
    <text evidence="7">The sequence shown here is derived from an EMBL/GenBank/DDBJ whole genome shotgun (WGS) entry which is preliminary data.</text>
</comment>
<dbReference type="PIRSF" id="PIRSF002211">
    <property type="entry name" value="Ribosomal_L30_bac-type"/>
    <property type="match status" value="1"/>
</dbReference>
<dbReference type="PANTHER" id="PTHR15892">
    <property type="entry name" value="MITOCHONDRIAL RIBOSOMAL PROTEIN L30"/>
    <property type="match status" value="1"/>
</dbReference>
<dbReference type="AlphaFoldDB" id="A0A1W9S154"/>
<evidence type="ECO:0000313" key="8">
    <source>
        <dbReference type="Proteomes" id="UP000192611"/>
    </source>
</evidence>
<evidence type="ECO:0000313" key="7">
    <source>
        <dbReference type="EMBL" id="OQX90415.1"/>
    </source>
</evidence>
<dbReference type="GO" id="GO:0003735">
    <property type="term" value="F:structural constituent of ribosome"/>
    <property type="evidence" value="ECO:0007669"/>
    <property type="project" value="InterPro"/>
</dbReference>
<dbReference type="PANTHER" id="PTHR15892:SF2">
    <property type="entry name" value="LARGE RIBOSOMAL SUBUNIT PROTEIN UL30M"/>
    <property type="match status" value="1"/>
</dbReference>
<dbReference type="SUPFAM" id="SSF55129">
    <property type="entry name" value="Ribosomal protein L30p/L7e"/>
    <property type="match status" value="1"/>
</dbReference>
<dbReference type="InterPro" id="IPR036919">
    <property type="entry name" value="Ribo_uL30_ferredoxin-like_sf"/>
</dbReference>
<dbReference type="Pfam" id="PF00327">
    <property type="entry name" value="Ribosomal_L30"/>
    <property type="match status" value="1"/>
</dbReference>
<dbReference type="GO" id="GO:0022625">
    <property type="term" value="C:cytosolic large ribosomal subunit"/>
    <property type="evidence" value="ECO:0007669"/>
    <property type="project" value="TreeGrafter"/>
</dbReference>